<evidence type="ECO:0000313" key="2">
    <source>
        <dbReference type="Proteomes" id="UP001054945"/>
    </source>
</evidence>
<gene>
    <name evidence="1" type="ORF">CEXT_326051</name>
</gene>
<sequence>MKHSRKISTVFIRKGDLTFHFLSSLVVPELYENPFVFLSMCSLGVEEEAMPKEHVSDSLTQNRYLAGISHIISVAIVFRGETVMKWDTSSVRKHLRVTKQKIMRILFCEGRAL</sequence>
<dbReference type="EMBL" id="BPLR01017115">
    <property type="protein sequence ID" value="GIY88870.1"/>
    <property type="molecule type" value="Genomic_DNA"/>
</dbReference>
<reference evidence="1 2" key="1">
    <citation type="submission" date="2021-06" db="EMBL/GenBank/DDBJ databases">
        <title>Caerostris extrusa draft genome.</title>
        <authorList>
            <person name="Kono N."/>
            <person name="Arakawa K."/>
        </authorList>
    </citation>
    <scope>NUCLEOTIDE SEQUENCE [LARGE SCALE GENOMIC DNA]</scope>
</reference>
<comment type="caution">
    <text evidence="1">The sequence shown here is derived from an EMBL/GenBank/DDBJ whole genome shotgun (WGS) entry which is preliminary data.</text>
</comment>
<evidence type="ECO:0000313" key="1">
    <source>
        <dbReference type="EMBL" id="GIY88870.1"/>
    </source>
</evidence>
<organism evidence="1 2">
    <name type="scientific">Caerostris extrusa</name>
    <name type="common">Bark spider</name>
    <name type="synonym">Caerostris bankana</name>
    <dbReference type="NCBI Taxonomy" id="172846"/>
    <lineage>
        <taxon>Eukaryota</taxon>
        <taxon>Metazoa</taxon>
        <taxon>Ecdysozoa</taxon>
        <taxon>Arthropoda</taxon>
        <taxon>Chelicerata</taxon>
        <taxon>Arachnida</taxon>
        <taxon>Araneae</taxon>
        <taxon>Araneomorphae</taxon>
        <taxon>Entelegynae</taxon>
        <taxon>Araneoidea</taxon>
        <taxon>Araneidae</taxon>
        <taxon>Caerostris</taxon>
    </lineage>
</organism>
<accession>A0AAV4X133</accession>
<protein>
    <submittedName>
        <fullName evidence="1">Uncharacterized protein</fullName>
    </submittedName>
</protein>
<name>A0AAV4X133_CAEEX</name>
<proteinExistence type="predicted"/>
<keyword evidence="2" id="KW-1185">Reference proteome</keyword>
<dbReference type="AlphaFoldDB" id="A0AAV4X133"/>
<dbReference type="Proteomes" id="UP001054945">
    <property type="component" value="Unassembled WGS sequence"/>
</dbReference>